<dbReference type="Gene3D" id="1.25.40.990">
    <property type="match status" value="1"/>
</dbReference>
<feature type="compositionally biased region" description="Low complexity" evidence="1">
    <location>
        <begin position="221"/>
        <end position="237"/>
    </location>
</feature>
<feature type="compositionally biased region" description="Polar residues" evidence="1">
    <location>
        <begin position="179"/>
        <end position="195"/>
    </location>
</feature>
<evidence type="ECO:0000259" key="2">
    <source>
        <dbReference type="PROSITE" id="PS50250"/>
    </source>
</evidence>
<dbReference type="EMBL" id="NJHN03000123">
    <property type="protein sequence ID" value="KAH9413214.1"/>
    <property type="molecule type" value="Genomic_DNA"/>
</dbReference>
<feature type="compositionally biased region" description="Polar residues" evidence="1">
    <location>
        <begin position="294"/>
        <end position="314"/>
    </location>
</feature>
<sequence length="807" mass="92226">MEPEAWAKARESLAKVNGVATIASQSPAYQQLQQAYYGWSNVYNTPPYWNQQGSYQPQQSSTIYPQQQSWPNYSYGMANQAGATHVNTMMSHQPMMTPQAPMPPPQPTLSTPTLHATPLVNNNNNINNCPYSSPSRPPSSTPSISNTNMSNSNNNNFIRFKLQNPTNQQQQQQQKQIHHSTSSGFSFGAKNQIQHNNMISDNDNQNNNEGDKSRNLGLLGSSSSKSSQKSTEMKSSSNDFPPDLQDYVNRAFALSNNDLDKDRIEIILKGKLTLALKNGTLYSKDWKKEPLPLLNQSGDGNKNKSSANTKNLSKPLSGDSYKYKGYFSSPEKSPTLSSSSSSSNNEDDRFHNGSGGRHHSSFEDNRNNSTKSIGNKKLTKNDKKNKNKNNEDFIPLIESINNNGSGKKNRRGKKRKNRQQMNKKGKKSNKKSPFWNDFVDDDDGSDDDRDNDFDDDDENSITKPTSSDIFSKENVAKRKARFEDSINIQSSIKTNSFKKSNTREVVRFKSNPRSSSASFSFDCEGFGEFDLSTIEPIVGTNDNLEKQYLRLTQAPDPSTVRPLEVLRKSLKMVKDKWRTGQDYNYVCNQLKSIRQDITVQCIRNNFTVEVYETHARIALEKGDHGEFNQCQSQLKVLYKEKENVGDCPNRCEFLGYLILYYIYSKNESDLQNILHELDRHDKQDEVISHALRVRNAWSLKFYHQLFRLYDRAPKMSGYLMDWFIERERKLALMTIIKSYRPTIPLSFLRKELSFNNDTDFSEFISQFDVKYLEHQPKNAMTKKVADIDDRIIDCKASQTSLLQQQRQ</sequence>
<accession>A0ABQ8ISE5</accession>
<evidence type="ECO:0000256" key="1">
    <source>
        <dbReference type="SAM" id="MobiDB-lite"/>
    </source>
</evidence>
<evidence type="ECO:0000313" key="3">
    <source>
        <dbReference type="EMBL" id="KAH9413214.1"/>
    </source>
</evidence>
<feature type="region of interest" description="Disordered" evidence="1">
    <location>
        <begin position="290"/>
        <end position="466"/>
    </location>
</feature>
<feature type="compositionally biased region" description="Basic and acidic residues" evidence="1">
    <location>
        <begin position="379"/>
        <end position="391"/>
    </location>
</feature>
<feature type="compositionally biased region" description="Acidic residues" evidence="1">
    <location>
        <begin position="438"/>
        <end position="459"/>
    </location>
</feature>
<dbReference type="PANTHER" id="PTHR12436:SF4">
    <property type="entry name" value="LEUKOCYTE RECEPTOR CLUSTER MEMBER 8"/>
    <property type="match status" value="1"/>
</dbReference>
<protein>
    <submittedName>
        <fullName evidence="3">Leukocyte receptor cluster (LRC) member 8</fullName>
    </submittedName>
</protein>
<feature type="domain" description="PCI" evidence="2">
    <location>
        <begin position="623"/>
        <end position="791"/>
    </location>
</feature>
<dbReference type="PROSITE" id="PS50250">
    <property type="entry name" value="PCI"/>
    <property type="match status" value="1"/>
</dbReference>
<evidence type="ECO:0000313" key="4">
    <source>
        <dbReference type="Proteomes" id="UP000887458"/>
    </source>
</evidence>
<feature type="region of interest" description="Disordered" evidence="1">
    <location>
        <begin position="94"/>
        <end position="243"/>
    </location>
</feature>
<keyword evidence="4" id="KW-1185">Reference proteome</keyword>
<dbReference type="InterPro" id="IPR045107">
    <property type="entry name" value="SAC3/GANP/THP3"/>
</dbReference>
<dbReference type="Pfam" id="PF03399">
    <property type="entry name" value="SAC3_GANP"/>
    <property type="match status" value="1"/>
</dbReference>
<dbReference type="Proteomes" id="UP000887458">
    <property type="component" value="Unassembled WGS sequence"/>
</dbReference>
<dbReference type="InterPro" id="IPR000717">
    <property type="entry name" value="PCI_dom"/>
</dbReference>
<name>A0ABQ8ISE5_DERPT</name>
<gene>
    <name evidence="3" type="primary">LENG8</name>
    <name evidence="3" type="ORF">DERP_006900</name>
</gene>
<feature type="compositionally biased region" description="Low complexity" evidence="1">
    <location>
        <begin position="328"/>
        <end position="343"/>
    </location>
</feature>
<dbReference type="InterPro" id="IPR005062">
    <property type="entry name" value="SAC3/GANP/THP3_conserved"/>
</dbReference>
<feature type="compositionally biased region" description="Low complexity" evidence="1">
    <location>
        <begin position="141"/>
        <end position="156"/>
    </location>
</feature>
<dbReference type="PANTHER" id="PTHR12436">
    <property type="entry name" value="80 KDA MCM3-ASSOCIATED PROTEIN"/>
    <property type="match status" value="1"/>
</dbReference>
<feature type="compositionally biased region" description="Low complexity" evidence="1">
    <location>
        <begin position="121"/>
        <end position="134"/>
    </location>
</feature>
<feature type="compositionally biased region" description="Low complexity" evidence="1">
    <location>
        <begin position="196"/>
        <end position="208"/>
    </location>
</feature>
<proteinExistence type="predicted"/>
<feature type="compositionally biased region" description="Basic residues" evidence="1">
    <location>
        <begin position="407"/>
        <end position="430"/>
    </location>
</feature>
<reference evidence="3 4" key="2">
    <citation type="journal article" date="2022" name="Mol. Biol. Evol.">
        <title>Comparative Genomics Reveals Insights into the Divergent Evolution of Astigmatic Mites and Household Pest Adaptations.</title>
        <authorList>
            <person name="Xiong Q."/>
            <person name="Wan A.T."/>
            <person name="Liu X."/>
            <person name="Fung C.S."/>
            <person name="Xiao X."/>
            <person name="Malainual N."/>
            <person name="Hou J."/>
            <person name="Wang L."/>
            <person name="Wang M."/>
            <person name="Yang K.Y."/>
            <person name="Cui Y."/>
            <person name="Leung E.L."/>
            <person name="Nong W."/>
            <person name="Shin S.K."/>
            <person name="Au S.W."/>
            <person name="Jeong K.Y."/>
            <person name="Chew F.T."/>
            <person name="Hui J.H."/>
            <person name="Leung T.F."/>
            <person name="Tungtrongchitr A."/>
            <person name="Zhong N."/>
            <person name="Liu Z."/>
            <person name="Tsui S.K."/>
        </authorList>
    </citation>
    <scope>NUCLEOTIDE SEQUENCE [LARGE SCALE GENOMIC DNA]</scope>
    <source>
        <strain evidence="3">Derp</strain>
    </source>
</reference>
<organism evidence="3 4">
    <name type="scientific">Dermatophagoides pteronyssinus</name>
    <name type="common">European house dust mite</name>
    <dbReference type="NCBI Taxonomy" id="6956"/>
    <lineage>
        <taxon>Eukaryota</taxon>
        <taxon>Metazoa</taxon>
        <taxon>Ecdysozoa</taxon>
        <taxon>Arthropoda</taxon>
        <taxon>Chelicerata</taxon>
        <taxon>Arachnida</taxon>
        <taxon>Acari</taxon>
        <taxon>Acariformes</taxon>
        <taxon>Sarcoptiformes</taxon>
        <taxon>Astigmata</taxon>
        <taxon>Psoroptidia</taxon>
        <taxon>Analgoidea</taxon>
        <taxon>Pyroglyphidae</taxon>
        <taxon>Dermatophagoidinae</taxon>
        <taxon>Dermatophagoides</taxon>
    </lineage>
</organism>
<reference evidence="3 4" key="1">
    <citation type="journal article" date="2018" name="J. Allergy Clin. Immunol.">
        <title>High-quality assembly of Dermatophagoides pteronyssinus genome and transcriptome reveals a wide range of novel allergens.</title>
        <authorList>
            <person name="Liu X.Y."/>
            <person name="Yang K.Y."/>
            <person name="Wang M.Q."/>
            <person name="Kwok J.S."/>
            <person name="Zeng X."/>
            <person name="Yang Z."/>
            <person name="Xiao X.J."/>
            <person name="Lau C.P."/>
            <person name="Li Y."/>
            <person name="Huang Z.M."/>
            <person name="Ba J.G."/>
            <person name="Yim A.K."/>
            <person name="Ouyang C.Y."/>
            <person name="Ngai S.M."/>
            <person name="Chan T.F."/>
            <person name="Leung E.L."/>
            <person name="Liu L."/>
            <person name="Liu Z.G."/>
            <person name="Tsui S.K."/>
        </authorList>
    </citation>
    <scope>NUCLEOTIDE SEQUENCE [LARGE SCALE GENOMIC DNA]</scope>
    <source>
        <strain evidence="3">Derp</strain>
    </source>
</reference>
<comment type="caution">
    <text evidence="3">The sequence shown here is derived from an EMBL/GenBank/DDBJ whole genome shotgun (WGS) entry which is preliminary data.</text>
</comment>
<keyword evidence="3" id="KW-0675">Receptor</keyword>